<dbReference type="Gene3D" id="3.40.50.300">
    <property type="entry name" value="P-loop containing nucleotide triphosphate hydrolases"/>
    <property type="match status" value="2"/>
</dbReference>
<dbReference type="InterPro" id="IPR010997">
    <property type="entry name" value="HRDC-like_sf"/>
</dbReference>
<dbReference type="GO" id="GO:0003677">
    <property type="term" value="F:DNA binding"/>
    <property type="evidence" value="ECO:0007669"/>
    <property type="project" value="UniProtKB-KW"/>
</dbReference>
<evidence type="ECO:0000256" key="12">
    <source>
        <dbReference type="ARBA" id="ARBA00023172"/>
    </source>
</evidence>
<dbReference type="GO" id="GO:0006310">
    <property type="term" value="P:DNA recombination"/>
    <property type="evidence" value="ECO:0007669"/>
    <property type="project" value="UniProtKB-UniRule"/>
</dbReference>
<dbReference type="SMART" id="SM00341">
    <property type="entry name" value="HRDC"/>
    <property type="match status" value="1"/>
</dbReference>
<dbReference type="SMART" id="SM00487">
    <property type="entry name" value="DEXDc"/>
    <property type="match status" value="1"/>
</dbReference>
<dbReference type="NCBIfam" id="TIGR01389">
    <property type="entry name" value="recQ"/>
    <property type="match status" value="1"/>
</dbReference>
<keyword evidence="4" id="KW-0479">Metal-binding</keyword>
<dbReference type="CDD" id="cd17920">
    <property type="entry name" value="DEXHc_RecQ"/>
    <property type="match status" value="1"/>
</dbReference>
<dbReference type="SUPFAM" id="SSF46785">
    <property type="entry name" value="Winged helix' DNA-binding domain"/>
    <property type="match status" value="1"/>
</dbReference>
<evidence type="ECO:0000256" key="8">
    <source>
        <dbReference type="ARBA" id="ARBA00022806"/>
    </source>
</evidence>
<reference evidence="21" key="2">
    <citation type="submission" date="2021-04" db="EMBL/GenBank/DDBJ databases">
        <authorList>
            <person name="Gilroy R."/>
        </authorList>
    </citation>
    <scope>NUCLEOTIDE SEQUENCE</scope>
    <source>
        <strain evidence="21">ChiHjej9B8-13557</strain>
    </source>
</reference>
<dbReference type="PANTHER" id="PTHR13710">
    <property type="entry name" value="DNA HELICASE RECQ FAMILY MEMBER"/>
    <property type="match status" value="1"/>
</dbReference>
<dbReference type="InterPro" id="IPR014001">
    <property type="entry name" value="Helicase_ATP-bd"/>
</dbReference>
<evidence type="ECO:0000313" key="22">
    <source>
        <dbReference type="Proteomes" id="UP000824211"/>
    </source>
</evidence>
<dbReference type="GO" id="GO:0030894">
    <property type="term" value="C:replisome"/>
    <property type="evidence" value="ECO:0007669"/>
    <property type="project" value="TreeGrafter"/>
</dbReference>
<evidence type="ECO:0000256" key="10">
    <source>
        <dbReference type="ARBA" id="ARBA00022840"/>
    </source>
</evidence>
<evidence type="ECO:0000256" key="6">
    <source>
        <dbReference type="ARBA" id="ARBA00022763"/>
    </source>
</evidence>
<dbReference type="InterPro" id="IPR044876">
    <property type="entry name" value="HRDC_dom_sf"/>
</dbReference>
<dbReference type="AlphaFoldDB" id="A0A9D2MFE7"/>
<evidence type="ECO:0000256" key="2">
    <source>
        <dbReference type="ARBA" id="ARBA00001947"/>
    </source>
</evidence>
<dbReference type="GO" id="GO:0009432">
    <property type="term" value="P:SOS response"/>
    <property type="evidence" value="ECO:0007669"/>
    <property type="project" value="UniProtKB-UniRule"/>
</dbReference>
<evidence type="ECO:0000256" key="17">
    <source>
        <dbReference type="SAM" id="MobiDB-lite"/>
    </source>
</evidence>
<dbReference type="NCBIfam" id="TIGR00614">
    <property type="entry name" value="recQ_fam"/>
    <property type="match status" value="1"/>
</dbReference>
<dbReference type="InterPro" id="IPR018982">
    <property type="entry name" value="RQC_domain"/>
</dbReference>
<dbReference type="SUPFAM" id="SSF52540">
    <property type="entry name" value="P-loop containing nucleoside triphosphate hydrolases"/>
    <property type="match status" value="1"/>
</dbReference>
<evidence type="ECO:0000256" key="11">
    <source>
        <dbReference type="ARBA" id="ARBA00023125"/>
    </source>
</evidence>
<sequence length="615" mass="67648">MDKYTVLKQYFGHGSFRPGQEELIDAVLSGRDVLGVMPTGGGKSVCYQVPAMLLPGVTLVVSPLISLMKDQVAALRQAGVPAAYVNGSLTAEQQRLVWARARAGQYKLLYVAPERMETSSFAALLRDVEVPFVAVDEAHCISQWGQDFRPSYLRVAGCIAALPRRPVVAAFTATATAEVRQDIVRLLRLQDPLCRVTGFDRPNLFFDVQRPRNKREALLALLRERADKSGIVYCATRSGVEKVCAYLGAEGIPATRYHAGLDEEERRANQDDFRFDRKTVMVATNAFGMGIDKSNVSFVIHYNMPKSLEAYYQEAGRAGRDGSPADCILLYSQNDIRTARMLLSEGNDAMTSEQQAAVHQQDLARLEAMIGYCRTRGCLRGYILDYFGQPHEERCAACGNCCAGYREEDITVPAQMILSCAVRVRKLLGYDLGKGKLIQVLRGSGRQQMLDLQLDRLSTYGLLKGMSAVQAGELIDYLLQEEYLAADPAHGGLYCGPRAAGVLFQGEKVTMPLRADRESVAAAGQARRSKGGSPLPEGAPDEVQARYQALKEVRIRLARQENVPLYVIFSNATLADMAVKAPRTIDELLEVSGVGLVKAERYGRDFLQAIAHSSL</sequence>
<gene>
    <name evidence="21" type="primary">recQ</name>
    <name evidence="21" type="ORF">H9771_08975</name>
</gene>
<dbReference type="EC" id="5.6.2.4" evidence="16"/>
<comment type="cofactor">
    <cofactor evidence="1">
        <name>Mg(2+)</name>
        <dbReference type="ChEBI" id="CHEBI:18420"/>
    </cofactor>
</comment>
<dbReference type="InterPro" id="IPR001650">
    <property type="entry name" value="Helicase_C-like"/>
</dbReference>
<dbReference type="Gene3D" id="1.10.10.10">
    <property type="entry name" value="Winged helix-like DNA-binding domain superfamily/Winged helix DNA-binding domain"/>
    <property type="match status" value="1"/>
</dbReference>
<feature type="domain" description="HRDC" evidence="18">
    <location>
        <begin position="540"/>
        <end position="615"/>
    </location>
</feature>
<dbReference type="PROSITE" id="PS51194">
    <property type="entry name" value="HELICASE_CTER"/>
    <property type="match status" value="1"/>
</dbReference>
<dbReference type="Pfam" id="PF16124">
    <property type="entry name" value="RecQ_Zn_bind"/>
    <property type="match status" value="1"/>
</dbReference>
<dbReference type="SMART" id="SM00956">
    <property type="entry name" value="RQC"/>
    <property type="match status" value="1"/>
</dbReference>
<dbReference type="GO" id="GO:0046872">
    <property type="term" value="F:metal ion binding"/>
    <property type="evidence" value="ECO:0007669"/>
    <property type="project" value="UniProtKB-KW"/>
</dbReference>
<comment type="caution">
    <text evidence="21">The sequence shown here is derived from an EMBL/GenBank/DDBJ whole genome shotgun (WGS) entry which is preliminary data.</text>
</comment>
<dbReference type="GO" id="GO:0005737">
    <property type="term" value="C:cytoplasm"/>
    <property type="evidence" value="ECO:0007669"/>
    <property type="project" value="TreeGrafter"/>
</dbReference>
<dbReference type="InterPro" id="IPR011545">
    <property type="entry name" value="DEAD/DEAH_box_helicase_dom"/>
</dbReference>
<dbReference type="GO" id="GO:0005524">
    <property type="term" value="F:ATP binding"/>
    <property type="evidence" value="ECO:0007669"/>
    <property type="project" value="UniProtKB-KW"/>
</dbReference>
<dbReference type="Pfam" id="PF00570">
    <property type="entry name" value="HRDC"/>
    <property type="match status" value="1"/>
</dbReference>
<feature type="domain" description="Helicase ATP-binding" evidence="19">
    <location>
        <begin position="24"/>
        <end position="193"/>
    </location>
</feature>
<evidence type="ECO:0000256" key="7">
    <source>
        <dbReference type="ARBA" id="ARBA00022801"/>
    </source>
</evidence>
<name>A0A9D2MFE7_9FIRM</name>
<comment type="similarity">
    <text evidence="3">Belongs to the helicase family. RecQ subfamily.</text>
</comment>
<comment type="catalytic activity">
    <reaction evidence="15">
        <text>Couples ATP hydrolysis with the unwinding of duplex DNA by translocating in the 3'-5' direction.</text>
        <dbReference type="EC" id="5.6.2.4"/>
    </reaction>
</comment>
<reference evidence="21" key="1">
    <citation type="journal article" date="2021" name="PeerJ">
        <title>Extensive microbial diversity within the chicken gut microbiome revealed by metagenomics and culture.</title>
        <authorList>
            <person name="Gilroy R."/>
            <person name="Ravi A."/>
            <person name="Getino M."/>
            <person name="Pursley I."/>
            <person name="Horton D.L."/>
            <person name="Alikhan N.F."/>
            <person name="Baker D."/>
            <person name="Gharbi K."/>
            <person name="Hall N."/>
            <person name="Watson M."/>
            <person name="Adriaenssens E.M."/>
            <person name="Foster-Nyarko E."/>
            <person name="Jarju S."/>
            <person name="Secka A."/>
            <person name="Antonio M."/>
            <person name="Oren A."/>
            <person name="Chaudhuri R.R."/>
            <person name="La Ragione R."/>
            <person name="Hildebrand F."/>
            <person name="Pallen M.J."/>
        </authorList>
    </citation>
    <scope>NUCLEOTIDE SEQUENCE</scope>
    <source>
        <strain evidence="21">ChiHjej9B8-13557</strain>
    </source>
</reference>
<dbReference type="GO" id="GO:0006281">
    <property type="term" value="P:DNA repair"/>
    <property type="evidence" value="ECO:0007669"/>
    <property type="project" value="UniProtKB-KW"/>
</dbReference>
<dbReference type="Pfam" id="PF00271">
    <property type="entry name" value="Helicase_C"/>
    <property type="match status" value="1"/>
</dbReference>
<evidence type="ECO:0000256" key="4">
    <source>
        <dbReference type="ARBA" id="ARBA00022723"/>
    </source>
</evidence>
<dbReference type="Pfam" id="PF00270">
    <property type="entry name" value="DEAD"/>
    <property type="match status" value="1"/>
</dbReference>
<dbReference type="GO" id="GO:0006260">
    <property type="term" value="P:DNA replication"/>
    <property type="evidence" value="ECO:0007669"/>
    <property type="project" value="InterPro"/>
</dbReference>
<dbReference type="SMART" id="SM00490">
    <property type="entry name" value="HELICc"/>
    <property type="match status" value="1"/>
</dbReference>
<evidence type="ECO:0000256" key="16">
    <source>
        <dbReference type="NCBIfam" id="TIGR01389"/>
    </source>
</evidence>
<evidence type="ECO:0000256" key="3">
    <source>
        <dbReference type="ARBA" id="ARBA00005446"/>
    </source>
</evidence>
<evidence type="ECO:0000259" key="20">
    <source>
        <dbReference type="PROSITE" id="PS51194"/>
    </source>
</evidence>
<dbReference type="InterPro" id="IPR027417">
    <property type="entry name" value="P-loop_NTPase"/>
</dbReference>
<dbReference type="Gene3D" id="1.10.150.80">
    <property type="entry name" value="HRDC domain"/>
    <property type="match status" value="1"/>
</dbReference>
<dbReference type="CDD" id="cd18794">
    <property type="entry name" value="SF2_C_RecQ"/>
    <property type="match status" value="1"/>
</dbReference>
<proteinExistence type="inferred from homology"/>
<dbReference type="InterPro" id="IPR036388">
    <property type="entry name" value="WH-like_DNA-bd_sf"/>
</dbReference>
<dbReference type="PROSITE" id="PS50967">
    <property type="entry name" value="HRDC"/>
    <property type="match status" value="1"/>
</dbReference>
<organism evidence="21 22">
    <name type="scientific">Candidatus Faecalibacterium faecipullorum</name>
    <dbReference type="NCBI Taxonomy" id="2838578"/>
    <lineage>
        <taxon>Bacteria</taxon>
        <taxon>Bacillati</taxon>
        <taxon>Bacillota</taxon>
        <taxon>Clostridia</taxon>
        <taxon>Eubacteriales</taxon>
        <taxon>Oscillospiraceae</taxon>
        <taxon>Faecalibacterium</taxon>
    </lineage>
</organism>
<keyword evidence="9" id="KW-0862">Zinc</keyword>
<dbReference type="InterPro" id="IPR036390">
    <property type="entry name" value="WH_DNA-bd_sf"/>
</dbReference>
<dbReference type="InterPro" id="IPR006293">
    <property type="entry name" value="DNA_helicase_ATP-dep_RecQ_bac"/>
</dbReference>
<dbReference type="InterPro" id="IPR032284">
    <property type="entry name" value="RecQ_Zn-bd"/>
</dbReference>
<keyword evidence="13" id="KW-0234">DNA repair</keyword>
<dbReference type="SUPFAM" id="SSF47819">
    <property type="entry name" value="HRDC-like"/>
    <property type="match status" value="1"/>
</dbReference>
<keyword evidence="14" id="KW-0413">Isomerase</keyword>
<keyword evidence="12" id="KW-0233">DNA recombination</keyword>
<evidence type="ECO:0000256" key="14">
    <source>
        <dbReference type="ARBA" id="ARBA00023235"/>
    </source>
</evidence>
<keyword evidence="8 21" id="KW-0347">Helicase</keyword>
<evidence type="ECO:0000256" key="9">
    <source>
        <dbReference type="ARBA" id="ARBA00022833"/>
    </source>
</evidence>
<comment type="cofactor">
    <cofactor evidence="2">
        <name>Zn(2+)</name>
        <dbReference type="ChEBI" id="CHEBI:29105"/>
    </cofactor>
</comment>
<evidence type="ECO:0000259" key="18">
    <source>
        <dbReference type="PROSITE" id="PS50967"/>
    </source>
</evidence>
<dbReference type="Proteomes" id="UP000824211">
    <property type="component" value="Unassembled WGS sequence"/>
</dbReference>
<protein>
    <recommendedName>
        <fullName evidence="16">DNA helicase RecQ</fullName>
        <ecNumber evidence="16">5.6.2.4</ecNumber>
    </recommendedName>
</protein>
<dbReference type="GO" id="GO:0043138">
    <property type="term" value="F:3'-5' DNA helicase activity"/>
    <property type="evidence" value="ECO:0007669"/>
    <property type="project" value="UniProtKB-EC"/>
</dbReference>
<keyword evidence="11" id="KW-0238">DNA-binding</keyword>
<dbReference type="GO" id="GO:0043590">
    <property type="term" value="C:bacterial nucleoid"/>
    <property type="evidence" value="ECO:0007669"/>
    <property type="project" value="TreeGrafter"/>
</dbReference>
<dbReference type="InterPro" id="IPR002121">
    <property type="entry name" value="HRDC_dom"/>
</dbReference>
<keyword evidence="10" id="KW-0067">ATP-binding</keyword>
<evidence type="ECO:0000256" key="1">
    <source>
        <dbReference type="ARBA" id="ARBA00001946"/>
    </source>
</evidence>
<accession>A0A9D2MFE7</accession>
<evidence type="ECO:0000313" key="21">
    <source>
        <dbReference type="EMBL" id="HJB59766.1"/>
    </source>
</evidence>
<dbReference type="PROSITE" id="PS51192">
    <property type="entry name" value="HELICASE_ATP_BIND_1"/>
    <property type="match status" value="1"/>
</dbReference>
<evidence type="ECO:0000256" key="5">
    <source>
        <dbReference type="ARBA" id="ARBA00022741"/>
    </source>
</evidence>
<evidence type="ECO:0000256" key="15">
    <source>
        <dbReference type="ARBA" id="ARBA00034617"/>
    </source>
</evidence>
<keyword evidence="5" id="KW-0547">Nucleotide-binding</keyword>
<dbReference type="GO" id="GO:0009378">
    <property type="term" value="F:four-way junction helicase activity"/>
    <property type="evidence" value="ECO:0007669"/>
    <property type="project" value="TreeGrafter"/>
</dbReference>
<keyword evidence="6" id="KW-0227">DNA damage</keyword>
<dbReference type="InterPro" id="IPR004589">
    <property type="entry name" value="DNA_helicase_ATP-dep_RecQ"/>
</dbReference>
<dbReference type="EMBL" id="DWXX01000167">
    <property type="protein sequence ID" value="HJB59766.1"/>
    <property type="molecule type" value="Genomic_DNA"/>
</dbReference>
<dbReference type="Pfam" id="PF09382">
    <property type="entry name" value="RQC"/>
    <property type="match status" value="1"/>
</dbReference>
<dbReference type="PANTHER" id="PTHR13710:SF105">
    <property type="entry name" value="ATP-DEPENDENT DNA HELICASE Q1"/>
    <property type="match status" value="1"/>
</dbReference>
<dbReference type="GO" id="GO:0016787">
    <property type="term" value="F:hydrolase activity"/>
    <property type="evidence" value="ECO:0007669"/>
    <property type="project" value="UniProtKB-KW"/>
</dbReference>
<keyword evidence="7 21" id="KW-0378">Hydrolase</keyword>
<evidence type="ECO:0000259" key="19">
    <source>
        <dbReference type="PROSITE" id="PS51192"/>
    </source>
</evidence>
<evidence type="ECO:0000256" key="13">
    <source>
        <dbReference type="ARBA" id="ARBA00023204"/>
    </source>
</evidence>
<dbReference type="FunFam" id="3.40.50.300:FF:000296">
    <property type="entry name" value="ATP-dependent DNA helicase RecQ"/>
    <property type="match status" value="1"/>
</dbReference>
<feature type="domain" description="Helicase C-terminal" evidence="20">
    <location>
        <begin position="214"/>
        <end position="364"/>
    </location>
</feature>
<feature type="region of interest" description="Disordered" evidence="17">
    <location>
        <begin position="520"/>
        <end position="541"/>
    </location>
</feature>